<evidence type="ECO:0000256" key="4">
    <source>
        <dbReference type="ARBA" id="ARBA00022777"/>
    </source>
</evidence>
<dbReference type="RefSeq" id="WP_210047420.1">
    <property type="nucleotide sequence ID" value="NZ_JAGINX010000001.1"/>
</dbReference>
<evidence type="ECO:0000256" key="2">
    <source>
        <dbReference type="ARBA" id="ARBA00022679"/>
    </source>
</evidence>
<evidence type="ECO:0000256" key="6">
    <source>
        <dbReference type="SAM" id="MobiDB-lite"/>
    </source>
</evidence>
<dbReference type="EMBL" id="JAGINX010000001">
    <property type="protein sequence ID" value="MBP2317219.1"/>
    <property type="molecule type" value="Genomic_DNA"/>
</dbReference>
<reference evidence="8 9" key="1">
    <citation type="submission" date="2021-03" db="EMBL/GenBank/DDBJ databases">
        <title>Sequencing the genomes of 1000 actinobacteria strains.</title>
        <authorList>
            <person name="Klenk H.-P."/>
        </authorList>
    </citation>
    <scope>NUCLEOTIDE SEQUENCE [LARGE SCALE GENOMIC DNA]</scope>
    <source>
        <strain evidence="8 9">DSM 12544</strain>
    </source>
</reference>
<sequence>MILTVTPNPSLDKTVELPAPLAVGQVQRAAAQRAEPGGKGVNISRALTAAGEQTLALLPGDPTDPVLTALSELGVPHRGLPVGEALRTNIAVTDPAGTTTKINERGPQLDAAAMADFQEMILRAARRASWLALAGSLPPGAPADFYAQLITALRENTADDAGRPGPSTADGADTDAGAQRSVPLVAVDASGEALAAAAAAGPDLIKPNAEELLELHTALCGAEAAPAARAAGVVTPSVTPEELEADHALVLQLVRDCQAHGVRAALVTLGAHGALLVPAPGPVPGPGAVEPVLTASGPPLVVRSTVGAGDASLAGCLSAAARGAGPEEQLRHAMAQGRAASSLPGSTMPGPHDLRLSDVTVAELTPETKDTAS</sequence>
<dbReference type="Gene3D" id="3.40.1190.20">
    <property type="match status" value="2"/>
</dbReference>
<evidence type="ECO:0000259" key="7">
    <source>
        <dbReference type="Pfam" id="PF00294"/>
    </source>
</evidence>
<comment type="similarity">
    <text evidence="1">Belongs to the carbohydrate kinase PfkB family.</text>
</comment>
<evidence type="ECO:0000256" key="3">
    <source>
        <dbReference type="ARBA" id="ARBA00022741"/>
    </source>
</evidence>
<organism evidence="8 9">
    <name type="scientific">Nesterenkonia lacusekhoensis</name>
    <dbReference type="NCBI Taxonomy" id="150832"/>
    <lineage>
        <taxon>Bacteria</taxon>
        <taxon>Bacillati</taxon>
        <taxon>Actinomycetota</taxon>
        <taxon>Actinomycetes</taxon>
        <taxon>Micrococcales</taxon>
        <taxon>Micrococcaceae</taxon>
        <taxon>Nesterenkonia</taxon>
    </lineage>
</organism>
<dbReference type="InterPro" id="IPR011611">
    <property type="entry name" value="PfkB_dom"/>
</dbReference>
<dbReference type="CDD" id="cd01164">
    <property type="entry name" value="FruK_PfkB_like"/>
    <property type="match status" value="1"/>
</dbReference>
<feature type="compositionally biased region" description="Low complexity" evidence="6">
    <location>
        <begin position="168"/>
        <end position="177"/>
    </location>
</feature>
<dbReference type="InterPro" id="IPR029056">
    <property type="entry name" value="Ribokinase-like"/>
</dbReference>
<dbReference type="SUPFAM" id="SSF53613">
    <property type="entry name" value="Ribokinase-like"/>
    <property type="match status" value="1"/>
</dbReference>
<dbReference type="GO" id="GO:0008662">
    <property type="term" value="F:1-phosphofructokinase activity"/>
    <property type="evidence" value="ECO:0007669"/>
    <property type="project" value="UniProtKB-EC"/>
</dbReference>
<gene>
    <name evidence="8" type="ORF">JOF45_000238</name>
</gene>
<feature type="region of interest" description="Disordered" evidence="6">
    <location>
        <begin position="335"/>
        <end position="373"/>
    </location>
</feature>
<keyword evidence="4" id="KW-0418">Kinase</keyword>
<dbReference type="InterPro" id="IPR017583">
    <property type="entry name" value="Tagatose/fructose_Pkinase"/>
</dbReference>
<dbReference type="Pfam" id="PF00294">
    <property type="entry name" value="PfkB"/>
    <property type="match status" value="1"/>
</dbReference>
<keyword evidence="2 8" id="KW-0808">Transferase</keyword>
<evidence type="ECO:0000313" key="9">
    <source>
        <dbReference type="Proteomes" id="UP001519331"/>
    </source>
</evidence>
<feature type="region of interest" description="Disordered" evidence="6">
    <location>
        <begin position="157"/>
        <end position="177"/>
    </location>
</feature>
<dbReference type="Proteomes" id="UP001519331">
    <property type="component" value="Unassembled WGS sequence"/>
</dbReference>
<accession>A0ABS4SYE9</accession>
<name>A0ABS4SYE9_9MICC</name>
<keyword evidence="9" id="KW-1185">Reference proteome</keyword>
<evidence type="ECO:0000256" key="5">
    <source>
        <dbReference type="ARBA" id="ARBA00022840"/>
    </source>
</evidence>
<dbReference type="EC" id="2.7.1.56" evidence="8"/>
<comment type="caution">
    <text evidence="8">The sequence shown here is derived from an EMBL/GenBank/DDBJ whole genome shotgun (WGS) entry which is preliminary data.</text>
</comment>
<keyword evidence="3" id="KW-0547">Nucleotide-binding</keyword>
<feature type="domain" description="Carbohydrate kinase PfkB" evidence="7">
    <location>
        <begin position="25"/>
        <end position="346"/>
    </location>
</feature>
<evidence type="ECO:0000313" key="8">
    <source>
        <dbReference type="EMBL" id="MBP2317219.1"/>
    </source>
</evidence>
<dbReference type="PANTHER" id="PTHR46566">
    <property type="entry name" value="1-PHOSPHOFRUCTOKINASE-RELATED"/>
    <property type="match status" value="1"/>
</dbReference>
<dbReference type="PANTHER" id="PTHR46566:SF5">
    <property type="entry name" value="1-PHOSPHOFRUCTOKINASE"/>
    <property type="match status" value="1"/>
</dbReference>
<proteinExistence type="inferred from homology"/>
<evidence type="ECO:0000256" key="1">
    <source>
        <dbReference type="ARBA" id="ARBA00010688"/>
    </source>
</evidence>
<keyword evidence="5" id="KW-0067">ATP-binding</keyword>
<protein>
    <submittedName>
        <fullName evidence="8">1-phosphofructokinase</fullName>
        <ecNumber evidence="8">2.7.1.56</ecNumber>
    </submittedName>
</protein>